<evidence type="ECO:0000256" key="1">
    <source>
        <dbReference type="ARBA" id="ARBA00025788"/>
    </source>
</evidence>
<comment type="similarity">
    <text evidence="1">Belongs to the PITHD1 family.</text>
</comment>
<dbReference type="InterPro" id="IPR008979">
    <property type="entry name" value="Galactose-bd-like_sf"/>
</dbReference>
<keyword evidence="4" id="KW-1185">Reference proteome</keyword>
<gene>
    <name evidence="3" type="ORF">C2E21_4208</name>
</gene>
<evidence type="ECO:0000313" key="3">
    <source>
        <dbReference type="EMBL" id="PRW57430.1"/>
    </source>
</evidence>
<dbReference type="PANTHER" id="PTHR12175">
    <property type="entry name" value="AD039 HT014 THIOREDOXIN FAMILY TRP26"/>
    <property type="match status" value="1"/>
</dbReference>
<evidence type="ECO:0000259" key="2">
    <source>
        <dbReference type="PROSITE" id="PS51532"/>
    </source>
</evidence>
<dbReference type="AlphaFoldDB" id="A0A2P6TTM9"/>
<evidence type="ECO:0000313" key="4">
    <source>
        <dbReference type="Proteomes" id="UP000239899"/>
    </source>
</evidence>
<dbReference type="PANTHER" id="PTHR12175:SF1">
    <property type="entry name" value="PITH DOMAIN-CONTAINING PROTEIN 1"/>
    <property type="match status" value="1"/>
</dbReference>
<dbReference type="Gene3D" id="2.60.120.470">
    <property type="entry name" value="PITH domain"/>
    <property type="match status" value="1"/>
</dbReference>
<comment type="caution">
    <text evidence="3">The sequence shown here is derived from an EMBL/GenBank/DDBJ whole genome shotgun (WGS) entry which is preliminary data.</text>
</comment>
<dbReference type="InterPro" id="IPR010400">
    <property type="entry name" value="PITH_dom"/>
</dbReference>
<dbReference type="PROSITE" id="PS51532">
    <property type="entry name" value="PITH"/>
    <property type="match status" value="1"/>
</dbReference>
<dbReference type="InterPro" id="IPR037047">
    <property type="entry name" value="PITH_dom_sf"/>
</dbReference>
<proteinExistence type="inferred from homology"/>
<protein>
    <submittedName>
        <fullName evidence="3">PITH domain-containing 1</fullName>
    </submittedName>
</protein>
<dbReference type="Pfam" id="PF06201">
    <property type="entry name" value="PITH"/>
    <property type="match status" value="1"/>
</dbReference>
<organism evidence="3 4">
    <name type="scientific">Chlorella sorokiniana</name>
    <name type="common">Freshwater green alga</name>
    <dbReference type="NCBI Taxonomy" id="3076"/>
    <lineage>
        <taxon>Eukaryota</taxon>
        <taxon>Viridiplantae</taxon>
        <taxon>Chlorophyta</taxon>
        <taxon>core chlorophytes</taxon>
        <taxon>Trebouxiophyceae</taxon>
        <taxon>Chlorellales</taxon>
        <taxon>Chlorellaceae</taxon>
        <taxon>Chlorella clade</taxon>
        <taxon>Chlorella</taxon>
    </lineage>
</organism>
<reference evidence="3 4" key="1">
    <citation type="journal article" date="2018" name="Plant J.">
        <title>Genome sequences of Chlorella sorokiniana UTEX 1602 and Micractinium conductrix SAG 241.80: implications to maltose excretion by a green alga.</title>
        <authorList>
            <person name="Arriola M.B."/>
            <person name="Velmurugan N."/>
            <person name="Zhang Y."/>
            <person name="Plunkett M.H."/>
            <person name="Hondzo H."/>
            <person name="Barney B.M."/>
        </authorList>
    </citation>
    <scope>NUCLEOTIDE SEQUENCE [LARGE SCALE GENOMIC DNA]</scope>
    <source>
        <strain evidence="4">UTEX 1602</strain>
    </source>
</reference>
<name>A0A2P6TTM9_CHLSO</name>
<dbReference type="Proteomes" id="UP000239899">
    <property type="component" value="Unassembled WGS sequence"/>
</dbReference>
<dbReference type="OrthoDB" id="2635at2759"/>
<dbReference type="EMBL" id="LHPG02000007">
    <property type="protein sequence ID" value="PRW57430.1"/>
    <property type="molecule type" value="Genomic_DNA"/>
</dbReference>
<dbReference type="GO" id="GO:0005737">
    <property type="term" value="C:cytoplasm"/>
    <property type="evidence" value="ECO:0007669"/>
    <property type="project" value="UniProtKB-ARBA"/>
</dbReference>
<sequence length="212" mass="23428">MPAFQGCCAHDHDCEAQDCSSAWSLYKHIDTQHVRCLNEAVEGSCRKVFKPWHLRQEAPSGEPGAQLDSEEDDPELLLHVPFSGSVKLTGITVVGGPDGASPAKLKVFINRDDLDFSAAADLPAVQEWDLLENYGGQIEYPTHAAKFNGVHSLDLYFPSNYGADRTTISFIGLRGEFSERRREAVEAVYEAKPMPQDHKVPERQGAGWNLGM</sequence>
<dbReference type="InterPro" id="IPR045099">
    <property type="entry name" value="PITH1-like"/>
</dbReference>
<accession>A0A2P6TTM9</accession>
<dbReference type="SUPFAM" id="SSF49785">
    <property type="entry name" value="Galactose-binding domain-like"/>
    <property type="match status" value="1"/>
</dbReference>
<feature type="domain" description="PITH" evidence="2">
    <location>
        <begin position="14"/>
        <end position="193"/>
    </location>
</feature>